<reference evidence="1 2" key="1">
    <citation type="submission" date="2018-01" db="EMBL/GenBank/DDBJ databases">
        <title>Whole genome sequencing of Histamine producing bacteria.</title>
        <authorList>
            <person name="Butler K."/>
        </authorList>
    </citation>
    <scope>NUCLEOTIDE SEQUENCE [LARGE SCALE GENOMIC DNA]</scope>
    <source>
        <strain evidence="1 2">A6-1</strain>
    </source>
</reference>
<comment type="caution">
    <text evidence="1">The sequence shown here is derived from an EMBL/GenBank/DDBJ whole genome shotgun (WGS) entry which is preliminary data.</text>
</comment>
<organism evidence="1 2">
    <name type="scientific">Photobacterium angustum</name>
    <dbReference type="NCBI Taxonomy" id="661"/>
    <lineage>
        <taxon>Bacteria</taxon>
        <taxon>Pseudomonadati</taxon>
        <taxon>Pseudomonadota</taxon>
        <taxon>Gammaproteobacteria</taxon>
        <taxon>Vibrionales</taxon>
        <taxon>Vibrionaceae</taxon>
        <taxon>Photobacterium</taxon>
    </lineage>
</organism>
<sequence length="67" mass="7760">MINILFIVFLNNIDIYFINKSINANVVNKILTINRVAIFCDALIMLNKIQIKKGANQLLFYNATNWN</sequence>
<dbReference type="Proteomes" id="UP000240989">
    <property type="component" value="Unassembled WGS sequence"/>
</dbReference>
<proteinExistence type="predicted"/>
<protein>
    <submittedName>
        <fullName evidence="1">Uncharacterized protein</fullName>
    </submittedName>
</protein>
<keyword evidence="2" id="KW-1185">Reference proteome</keyword>
<evidence type="ECO:0000313" key="1">
    <source>
        <dbReference type="EMBL" id="PSX12229.1"/>
    </source>
</evidence>
<accession>A0ABX5H970</accession>
<dbReference type="EMBL" id="PYOU01000002">
    <property type="protein sequence ID" value="PSX12229.1"/>
    <property type="molecule type" value="Genomic_DNA"/>
</dbReference>
<gene>
    <name evidence="1" type="ORF">C0W27_03265</name>
</gene>
<name>A0ABX5H970_PHOAN</name>
<evidence type="ECO:0000313" key="2">
    <source>
        <dbReference type="Proteomes" id="UP000240989"/>
    </source>
</evidence>